<organism evidence="1 2">
    <name type="scientific">Aquilegia coerulea</name>
    <name type="common">Rocky mountain columbine</name>
    <dbReference type="NCBI Taxonomy" id="218851"/>
    <lineage>
        <taxon>Eukaryota</taxon>
        <taxon>Viridiplantae</taxon>
        <taxon>Streptophyta</taxon>
        <taxon>Embryophyta</taxon>
        <taxon>Tracheophyta</taxon>
        <taxon>Spermatophyta</taxon>
        <taxon>Magnoliopsida</taxon>
        <taxon>Ranunculales</taxon>
        <taxon>Ranunculaceae</taxon>
        <taxon>Thalictroideae</taxon>
        <taxon>Aquilegia</taxon>
    </lineage>
</organism>
<keyword evidence="2" id="KW-1185">Reference proteome</keyword>
<sequence>MWIMIKYFLFVAGPENDCESSFKIDDKKVQLRWNPTLDNVLLDVLGEAAREGKKLEKDGIPLFGKIWRHLIKDIAILM</sequence>
<dbReference type="InParanoid" id="A0A2G5EI21"/>
<dbReference type="EMBL" id="KZ305025">
    <property type="protein sequence ID" value="PIA55408.1"/>
    <property type="molecule type" value="Genomic_DNA"/>
</dbReference>
<dbReference type="AlphaFoldDB" id="A0A2G5EI21"/>
<accession>A0A2G5EI21</accession>
<proteinExistence type="predicted"/>
<reference evidence="1 2" key="1">
    <citation type="submission" date="2017-09" db="EMBL/GenBank/DDBJ databases">
        <title>WGS assembly of Aquilegia coerulea Goldsmith.</title>
        <authorList>
            <person name="Hodges S."/>
            <person name="Kramer E."/>
            <person name="Nordborg M."/>
            <person name="Tomkins J."/>
            <person name="Borevitz J."/>
            <person name="Derieg N."/>
            <person name="Yan J."/>
            <person name="Mihaltcheva S."/>
            <person name="Hayes R.D."/>
            <person name="Rokhsar D."/>
        </authorList>
    </citation>
    <scope>NUCLEOTIDE SEQUENCE [LARGE SCALE GENOMIC DNA]</scope>
    <source>
        <strain evidence="2">cv. Goldsmith</strain>
    </source>
</reference>
<evidence type="ECO:0000313" key="2">
    <source>
        <dbReference type="Proteomes" id="UP000230069"/>
    </source>
</evidence>
<name>A0A2G5EI21_AQUCA</name>
<gene>
    <name evidence="1" type="ORF">AQUCO_00800283v1</name>
</gene>
<dbReference type="OrthoDB" id="1918043at2759"/>
<evidence type="ECO:0000313" key="1">
    <source>
        <dbReference type="EMBL" id="PIA55408.1"/>
    </source>
</evidence>
<dbReference type="Proteomes" id="UP000230069">
    <property type="component" value="Unassembled WGS sequence"/>
</dbReference>
<protein>
    <submittedName>
        <fullName evidence="1">Uncharacterized protein</fullName>
    </submittedName>
</protein>